<organism evidence="1">
    <name type="scientific">marine sediment metagenome</name>
    <dbReference type="NCBI Taxonomy" id="412755"/>
    <lineage>
        <taxon>unclassified sequences</taxon>
        <taxon>metagenomes</taxon>
        <taxon>ecological metagenomes</taxon>
    </lineage>
</organism>
<name>A0A0F9E3V1_9ZZZZ</name>
<sequence length="61" mass="7330">MKKKETWTEEYEHCGECPHAKERYIGADVCRSLKYKCIKTRRIIKDLWGEIPDWCPLEDAE</sequence>
<dbReference type="EMBL" id="LAZR01029025">
    <property type="protein sequence ID" value="KKL60811.1"/>
    <property type="molecule type" value="Genomic_DNA"/>
</dbReference>
<comment type="caution">
    <text evidence="1">The sequence shown here is derived from an EMBL/GenBank/DDBJ whole genome shotgun (WGS) entry which is preliminary data.</text>
</comment>
<proteinExistence type="predicted"/>
<protein>
    <submittedName>
        <fullName evidence="1">Uncharacterized protein</fullName>
    </submittedName>
</protein>
<dbReference type="AlphaFoldDB" id="A0A0F9E3V1"/>
<gene>
    <name evidence="1" type="ORF">LCGC14_2201640</name>
</gene>
<reference evidence="1" key="1">
    <citation type="journal article" date="2015" name="Nature">
        <title>Complex archaea that bridge the gap between prokaryotes and eukaryotes.</title>
        <authorList>
            <person name="Spang A."/>
            <person name="Saw J.H."/>
            <person name="Jorgensen S.L."/>
            <person name="Zaremba-Niedzwiedzka K."/>
            <person name="Martijn J."/>
            <person name="Lind A.E."/>
            <person name="van Eijk R."/>
            <person name="Schleper C."/>
            <person name="Guy L."/>
            <person name="Ettema T.J."/>
        </authorList>
    </citation>
    <scope>NUCLEOTIDE SEQUENCE</scope>
</reference>
<evidence type="ECO:0000313" key="1">
    <source>
        <dbReference type="EMBL" id="KKL60811.1"/>
    </source>
</evidence>
<accession>A0A0F9E3V1</accession>